<evidence type="ECO:0000313" key="3">
    <source>
        <dbReference type="RefSeq" id="XP_026764998.1"/>
    </source>
</evidence>
<reference evidence="3" key="1">
    <citation type="submission" date="2025-08" db="UniProtKB">
        <authorList>
            <consortium name="RefSeq"/>
        </authorList>
    </citation>
    <scope>IDENTIFICATION</scope>
    <source>
        <tissue evidence="3">Whole larvae</tissue>
    </source>
</reference>
<dbReference type="OrthoDB" id="6727025at2759"/>
<dbReference type="GeneID" id="113523297"/>
<name>A0A6J1X547_GALME</name>
<dbReference type="RefSeq" id="XP_026764998.1">
    <property type="nucleotide sequence ID" value="XM_026909197.3"/>
</dbReference>
<dbReference type="AlphaFoldDB" id="A0A6J1X547"/>
<keyword evidence="2" id="KW-1185">Reference proteome</keyword>
<evidence type="ECO:0000313" key="2">
    <source>
        <dbReference type="Proteomes" id="UP001652740"/>
    </source>
</evidence>
<organism evidence="2 3">
    <name type="scientific">Galleria mellonella</name>
    <name type="common">Greater wax moth</name>
    <dbReference type="NCBI Taxonomy" id="7137"/>
    <lineage>
        <taxon>Eukaryota</taxon>
        <taxon>Metazoa</taxon>
        <taxon>Ecdysozoa</taxon>
        <taxon>Arthropoda</taxon>
        <taxon>Hexapoda</taxon>
        <taxon>Insecta</taxon>
        <taxon>Pterygota</taxon>
        <taxon>Neoptera</taxon>
        <taxon>Endopterygota</taxon>
        <taxon>Lepidoptera</taxon>
        <taxon>Glossata</taxon>
        <taxon>Ditrysia</taxon>
        <taxon>Pyraloidea</taxon>
        <taxon>Pyralidae</taxon>
        <taxon>Galleriinae</taxon>
        <taxon>Galleria</taxon>
    </lineage>
</organism>
<feature type="region of interest" description="Disordered" evidence="1">
    <location>
        <begin position="71"/>
        <end position="120"/>
    </location>
</feature>
<sequence>MPASNIDLYHMQDARNNFDATRPAPICPDANQYMGQCQNVHISTNCYYGYHGTKSMECQVISDCEMTEAPHINNLASQPPNARKRSADDGEYPRNKRPRQEVQREKQRPEKDTKNDKKTDTEDLLETLYWNIHGGNIYHLWQCL</sequence>
<dbReference type="InParanoid" id="A0A6J1X547"/>
<dbReference type="KEGG" id="gmw:113523297"/>
<dbReference type="Proteomes" id="UP001652740">
    <property type="component" value="Unplaced"/>
</dbReference>
<evidence type="ECO:0000256" key="1">
    <source>
        <dbReference type="SAM" id="MobiDB-lite"/>
    </source>
</evidence>
<feature type="compositionally biased region" description="Basic and acidic residues" evidence="1">
    <location>
        <begin position="85"/>
        <end position="120"/>
    </location>
</feature>
<proteinExistence type="predicted"/>
<accession>A0A6J1X547</accession>
<protein>
    <submittedName>
        <fullName evidence="3">Uncharacterized protein LOC113523297 isoform X1</fullName>
    </submittedName>
</protein>
<gene>
    <name evidence="3" type="primary">LOC113523297</name>
</gene>